<dbReference type="EMBL" id="WDPD01000002">
    <property type="protein sequence ID" value="KAB7462066.1"/>
    <property type="molecule type" value="Genomic_DNA"/>
</dbReference>
<dbReference type="PANTHER" id="PTHR13504:SF38">
    <property type="entry name" value="FIDO DOMAIN-CONTAINING PROTEIN"/>
    <property type="match status" value="1"/>
</dbReference>
<evidence type="ECO:0000256" key="2">
    <source>
        <dbReference type="PIRSR" id="PIRSR640198-2"/>
    </source>
</evidence>
<dbReference type="AlphaFoldDB" id="A0A7J5TJI1"/>
<dbReference type="Pfam" id="PF02661">
    <property type="entry name" value="Fic"/>
    <property type="match status" value="1"/>
</dbReference>
<name>A0A7J5TJI1_9BIFI</name>
<accession>A0A7J5TJI1</accession>
<dbReference type="InterPro" id="IPR040198">
    <property type="entry name" value="Fido_containing"/>
</dbReference>
<comment type="caution">
    <text evidence="6">The sequence shown here is derived from an EMBL/GenBank/DDBJ whole genome shotgun (WGS) entry which is preliminary data.</text>
</comment>
<protein>
    <submittedName>
        <fullName evidence="6">Fic family protein</fullName>
    </submittedName>
</protein>
<evidence type="ECO:0000256" key="3">
    <source>
        <dbReference type="PIRSR" id="PIRSR640198-3"/>
    </source>
</evidence>
<feature type="domain" description="Fido" evidence="5">
    <location>
        <begin position="105"/>
        <end position="247"/>
    </location>
</feature>
<proteinExistence type="predicted"/>
<feature type="compositionally biased region" description="Polar residues" evidence="4">
    <location>
        <begin position="321"/>
        <end position="336"/>
    </location>
</feature>
<dbReference type="Gene3D" id="1.10.3290.10">
    <property type="entry name" value="Fido-like domain"/>
    <property type="match status" value="1"/>
</dbReference>
<dbReference type="PANTHER" id="PTHR13504">
    <property type="entry name" value="FIDO DOMAIN-CONTAINING PROTEIN DDB_G0283145"/>
    <property type="match status" value="1"/>
</dbReference>
<dbReference type="PROSITE" id="PS51459">
    <property type="entry name" value="FIDO"/>
    <property type="match status" value="1"/>
</dbReference>
<dbReference type="Proteomes" id="UP000429211">
    <property type="component" value="Unassembled WGS sequence"/>
</dbReference>
<dbReference type="InterPro" id="IPR036597">
    <property type="entry name" value="Fido-like_dom_sf"/>
</dbReference>
<feature type="site" description="Important for autoinhibition of adenylyltransferase activity" evidence="3">
    <location>
        <position position="53"/>
    </location>
</feature>
<sequence length="336" mass="38437">MKPDTMDMKTSRRSMTMGSRIVERLISERDAGYSNGIYVATQLQFAWNSNHMEGSTLTPKQTAQIFNTGTFTMDGTERVSVDDAIETRNHFIAFRWILDHADEPVDKDLVCHLHAILKNGTRQADEPVYNVGGYKTEPNIIGNAVTPVYVALPEDVPQAMDRLFDIYAHLEDDPYQIARAHWMFEKIHPFSDGNGRVGRLVMFKELLRIDALPAIIHDSLHDRYTHNMSRFPEEPGWLVDLILFERDLYRSKVLDRVRADVDYTYNDRWSESDHTIQLREDTEFKNALEARSKSTVDQLQEDMDDLLWGGPADLPYPTAEQAPQTGTDTTGNGIEP</sequence>
<evidence type="ECO:0000313" key="7">
    <source>
        <dbReference type="Proteomes" id="UP000429211"/>
    </source>
</evidence>
<evidence type="ECO:0000256" key="4">
    <source>
        <dbReference type="SAM" id="MobiDB-lite"/>
    </source>
</evidence>
<evidence type="ECO:0000313" key="6">
    <source>
        <dbReference type="EMBL" id="KAB7462066.1"/>
    </source>
</evidence>
<keyword evidence="2" id="KW-0547">Nucleotide-binding</keyword>
<gene>
    <name evidence="6" type="ORF">GBB04_03605</name>
</gene>
<dbReference type="GO" id="GO:0005524">
    <property type="term" value="F:ATP binding"/>
    <property type="evidence" value="ECO:0007669"/>
    <property type="project" value="UniProtKB-KW"/>
</dbReference>
<evidence type="ECO:0000259" key="5">
    <source>
        <dbReference type="PROSITE" id="PS51459"/>
    </source>
</evidence>
<keyword evidence="2" id="KW-0067">ATP-binding</keyword>
<feature type="active site" evidence="1">
    <location>
        <position position="188"/>
    </location>
</feature>
<dbReference type="InterPro" id="IPR003812">
    <property type="entry name" value="Fido"/>
</dbReference>
<feature type="binding site" evidence="2">
    <location>
        <begin position="192"/>
        <end position="199"/>
    </location>
    <ligand>
        <name>ATP</name>
        <dbReference type="ChEBI" id="CHEBI:30616"/>
    </ligand>
</feature>
<reference evidence="6 7" key="1">
    <citation type="journal article" date="2019" name="Nat. Med.">
        <title>A library of human gut bacterial isolates paired with longitudinal multiomics data enables mechanistic microbiome research.</title>
        <authorList>
            <person name="Poyet M."/>
            <person name="Groussin M."/>
            <person name="Gibbons S.M."/>
            <person name="Avila-Pacheco J."/>
            <person name="Jiang X."/>
            <person name="Kearney S.M."/>
            <person name="Perrotta A.R."/>
            <person name="Berdy B."/>
            <person name="Zhao S."/>
            <person name="Lieberman T.D."/>
            <person name="Swanson P.K."/>
            <person name="Smith M."/>
            <person name="Roesemann S."/>
            <person name="Alexander J.E."/>
            <person name="Rich S.A."/>
            <person name="Livny J."/>
            <person name="Vlamakis H."/>
            <person name="Clish C."/>
            <person name="Bullock K."/>
            <person name="Deik A."/>
            <person name="Scott J."/>
            <person name="Pierce K.A."/>
            <person name="Xavier R.J."/>
            <person name="Alm E.J."/>
        </authorList>
    </citation>
    <scope>NUCLEOTIDE SEQUENCE [LARGE SCALE GENOMIC DNA]</scope>
    <source>
        <strain evidence="6 7">BIOML-A2</strain>
    </source>
</reference>
<dbReference type="SUPFAM" id="SSF140931">
    <property type="entry name" value="Fic-like"/>
    <property type="match status" value="1"/>
</dbReference>
<organism evidence="6 7">
    <name type="scientific">Bifidobacterium dentium</name>
    <dbReference type="NCBI Taxonomy" id="1689"/>
    <lineage>
        <taxon>Bacteria</taxon>
        <taxon>Bacillati</taxon>
        <taxon>Actinomycetota</taxon>
        <taxon>Actinomycetes</taxon>
        <taxon>Bifidobacteriales</taxon>
        <taxon>Bifidobacteriaceae</taxon>
        <taxon>Bifidobacterium</taxon>
    </lineage>
</organism>
<feature type="region of interest" description="Disordered" evidence="4">
    <location>
        <begin position="307"/>
        <end position="336"/>
    </location>
</feature>
<evidence type="ECO:0000256" key="1">
    <source>
        <dbReference type="PIRSR" id="PIRSR640198-1"/>
    </source>
</evidence>